<protein>
    <submittedName>
        <fullName evidence="1">Uncharacterized protein</fullName>
    </submittedName>
</protein>
<keyword evidence="2" id="KW-1185">Reference proteome</keyword>
<dbReference type="Proteomes" id="UP000790709">
    <property type="component" value="Unassembled WGS sequence"/>
</dbReference>
<proteinExistence type="predicted"/>
<accession>A0ACB8BRD4</accession>
<evidence type="ECO:0000313" key="2">
    <source>
        <dbReference type="Proteomes" id="UP000790709"/>
    </source>
</evidence>
<comment type="caution">
    <text evidence="1">The sequence shown here is derived from an EMBL/GenBank/DDBJ whole genome shotgun (WGS) entry which is preliminary data.</text>
</comment>
<name>A0ACB8BRD4_9AGAM</name>
<dbReference type="EMBL" id="MU266357">
    <property type="protein sequence ID" value="KAH7928091.1"/>
    <property type="molecule type" value="Genomic_DNA"/>
</dbReference>
<reference evidence="1" key="1">
    <citation type="journal article" date="2021" name="New Phytol.">
        <title>Evolutionary innovations through gain and loss of genes in the ectomycorrhizal Boletales.</title>
        <authorList>
            <person name="Wu G."/>
            <person name="Miyauchi S."/>
            <person name="Morin E."/>
            <person name="Kuo A."/>
            <person name="Drula E."/>
            <person name="Varga T."/>
            <person name="Kohler A."/>
            <person name="Feng B."/>
            <person name="Cao Y."/>
            <person name="Lipzen A."/>
            <person name="Daum C."/>
            <person name="Hundley H."/>
            <person name="Pangilinan J."/>
            <person name="Johnson J."/>
            <person name="Barry K."/>
            <person name="LaButti K."/>
            <person name="Ng V."/>
            <person name="Ahrendt S."/>
            <person name="Min B."/>
            <person name="Choi I.G."/>
            <person name="Park H."/>
            <person name="Plett J.M."/>
            <person name="Magnuson J."/>
            <person name="Spatafora J.W."/>
            <person name="Nagy L.G."/>
            <person name="Henrissat B."/>
            <person name="Grigoriev I.V."/>
            <person name="Yang Z.L."/>
            <person name="Xu J."/>
            <person name="Martin F.M."/>
        </authorList>
    </citation>
    <scope>NUCLEOTIDE SEQUENCE</scope>
    <source>
        <strain evidence="1">KUC20120723A-06</strain>
    </source>
</reference>
<sequence length="169" mass="18605">MHDNDADVLDREKRRNLSGVQHKTSSPHEDAPGWNESLASTSEAHVKADRSTTSVHDLQRKTVNYIQSRHSPDERLEPREATYTHDEVTGPLGSARVGEFEGVIGDGDSGFDLEETVVDPDGRTVKRHVLHEETTEVLRDGEPTASEANVSYNLRDNGLAANFVSAICS</sequence>
<organism evidence="1 2">
    <name type="scientific">Leucogyrophana mollusca</name>
    <dbReference type="NCBI Taxonomy" id="85980"/>
    <lineage>
        <taxon>Eukaryota</taxon>
        <taxon>Fungi</taxon>
        <taxon>Dikarya</taxon>
        <taxon>Basidiomycota</taxon>
        <taxon>Agaricomycotina</taxon>
        <taxon>Agaricomycetes</taxon>
        <taxon>Agaricomycetidae</taxon>
        <taxon>Boletales</taxon>
        <taxon>Boletales incertae sedis</taxon>
        <taxon>Leucogyrophana</taxon>
    </lineage>
</organism>
<gene>
    <name evidence="1" type="ORF">BV22DRAFT_1149240</name>
</gene>
<evidence type="ECO:0000313" key="1">
    <source>
        <dbReference type="EMBL" id="KAH7928091.1"/>
    </source>
</evidence>